<feature type="compositionally biased region" description="Basic residues" evidence="7">
    <location>
        <begin position="24"/>
        <end position="34"/>
    </location>
</feature>
<gene>
    <name evidence="9" type="ORF">M8C21_016953</name>
</gene>
<dbReference type="PROSITE" id="PS50888">
    <property type="entry name" value="BHLH"/>
    <property type="match status" value="1"/>
</dbReference>
<organism evidence="9 10">
    <name type="scientific">Ambrosia artemisiifolia</name>
    <name type="common">Common ragweed</name>
    <dbReference type="NCBI Taxonomy" id="4212"/>
    <lineage>
        <taxon>Eukaryota</taxon>
        <taxon>Viridiplantae</taxon>
        <taxon>Streptophyta</taxon>
        <taxon>Embryophyta</taxon>
        <taxon>Tracheophyta</taxon>
        <taxon>Spermatophyta</taxon>
        <taxon>Magnoliopsida</taxon>
        <taxon>eudicotyledons</taxon>
        <taxon>Gunneridae</taxon>
        <taxon>Pentapetalae</taxon>
        <taxon>asterids</taxon>
        <taxon>campanulids</taxon>
        <taxon>Asterales</taxon>
        <taxon>Asteraceae</taxon>
        <taxon>Asteroideae</taxon>
        <taxon>Heliantheae alliance</taxon>
        <taxon>Heliantheae</taxon>
        <taxon>Ambrosia</taxon>
    </lineage>
</organism>
<sequence>MKGSVPTEGNVDKANKKSSCSKKNGAKVHRKIHKAEREKLKRDHMNDLFLDLTNALESANQNTGKSSALTDTIRIIQDLQAQVDSLKKENSIGVENDELKEENSVIEGHIKKLQSQIDERVHPQSLWASECNPVVGPVIVLPLQNDPKIPEAVTKQPGPNVSKPHARYPSPSDSWPFNILSERSRAD</sequence>
<evidence type="ECO:0000256" key="7">
    <source>
        <dbReference type="SAM" id="MobiDB-lite"/>
    </source>
</evidence>
<evidence type="ECO:0000256" key="3">
    <source>
        <dbReference type="ARBA" id="ARBA00023125"/>
    </source>
</evidence>
<dbReference type="EMBL" id="JAMZMK010011676">
    <property type="protein sequence ID" value="KAI7726407.1"/>
    <property type="molecule type" value="Genomic_DNA"/>
</dbReference>
<keyword evidence="5" id="KW-0539">Nucleus</keyword>
<keyword evidence="6" id="KW-0175">Coiled coil</keyword>
<reference evidence="9" key="1">
    <citation type="submission" date="2022-06" db="EMBL/GenBank/DDBJ databases">
        <title>Uncovering the hologenomic basis of an extraordinary plant invasion.</title>
        <authorList>
            <person name="Bieker V.C."/>
            <person name="Martin M.D."/>
            <person name="Gilbert T."/>
            <person name="Hodgins K."/>
            <person name="Battlay P."/>
            <person name="Petersen B."/>
            <person name="Wilson J."/>
        </authorList>
    </citation>
    <scope>NUCLEOTIDE SEQUENCE</scope>
    <source>
        <strain evidence="9">AA19_3_7</strain>
        <tissue evidence="9">Leaf</tissue>
    </source>
</reference>
<dbReference type="PANTHER" id="PTHR47075:SF9">
    <property type="entry name" value="TRANSCRIPTION FACTOR BHLH47"/>
    <property type="match status" value="1"/>
</dbReference>
<keyword evidence="10" id="KW-1185">Reference proteome</keyword>
<protein>
    <recommendedName>
        <fullName evidence="8">BHLH domain-containing protein</fullName>
    </recommendedName>
</protein>
<keyword evidence="4" id="KW-0804">Transcription</keyword>
<evidence type="ECO:0000256" key="4">
    <source>
        <dbReference type="ARBA" id="ARBA00023163"/>
    </source>
</evidence>
<comment type="subcellular location">
    <subcellularLocation>
        <location evidence="1">Nucleus</location>
    </subcellularLocation>
</comment>
<feature type="region of interest" description="Disordered" evidence="7">
    <location>
        <begin position="149"/>
        <end position="187"/>
    </location>
</feature>
<dbReference type="InterPro" id="IPR057075">
    <property type="entry name" value="bHLH_IRO3"/>
</dbReference>
<evidence type="ECO:0000313" key="9">
    <source>
        <dbReference type="EMBL" id="KAI7726407.1"/>
    </source>
</evidence>
<dbReference type="GO" id="GO:0046983">
    <property type="term" value="F:protein dimerization activity"/>
    <property type="evidence" value="ECO:0007669"/>
    <property type="project" value="InterPro"/>
</dbReference>
<name>A0AAD5BN18_AMBAR</name>
<proteinExistence type="predicted"/>
<dbReference type="InterPro" id="IPR036638">
    <property type="entry name" value="HLH_DNA-bd_sf"/>
</dbReference>
<evidence type="ECO:0000256" key="1">
    <source>
        <dbReference type="ARBA" id="ARBA00004123"/>
    </source>
</evidence>
<comment type="caution">
    <text evidence="9">The sequence shown here is derived from an EMBL/GenBank/DDBJ whole genome shotgun (WGS) entry which is preliminary data.</text>
</comment>
<evidence type="ECO:0000256" key="6">
    <source>
        <dbReference type="SAM" id="Coils"/>
    </source>
</evidence>
<keyword evidence="3" id="KW-0238">DNA-binding</keyword>
<dbReference type="Proteomes" id="UP001206925">
    <property type="component" value="Unassembled WGS sequence"/>
</dbReference>
<dbReference type="GO" id="GO:0005634">
    <property type="term" value="C:nucleus"/>
    <property type="evidence" value="ECO:0007669"/>
    <property type="project" value="UniProtKB-SubCell"/>
</dbReference>
<evidence type="ECO:0000256" key="5">
    <source>
        <dbReference type="ARBA" id="ARBA00023242"/>
    </source>
</evidence>
<dbReference type="Pfam" id="PF23177">
    <property type="entry name" value="bHLH_IRO3"/>
    <property type="match status" value="1"/>
</dbReference>
<dbReference type="InterPro" id="IPR011598">
    <property type="entry name" value="bHLH_dom"/>
</dbReference>
<dbReference type="Gene3D" id="4.10.280.10">
    <property type="entry name" value="Helix-loop-helix DNA-binding domain"/>
    <property type="match status" value="1"/>
</dbReference>
<dbReference type="AlphaFoldDB" id="A0AAD5BN18"/>
<dbReference type="GO" id="GO:0003677">
    <property type="term" value="F:DNA binding"/>
    <property type="evidence" value="ECO:0007669"/>
    <property type="project" value="UniProtKB-KW"/>
</dbReference>
<evidence type="ECO:0000259" key="8">
    <source>
        <dbReference type="PROSITE" id="PS50888"/>
    </source>
</evidence>
<dbReference type="PANTHER" id="PTHR47075">
    <property type="entry name" value="TRANSCRIPTION FACTOR BHLH47"/>
    <property type="match status" value="1"/>
</dbReference>
<feature type="domain" description="BHLH" evidence="8">
    <location>
        <begin position="29"/>
        <end position="79"/>
    </location>
</feature>
<dbReference type="SUPFAM" id="SSF47459">
    <property type="entry name" value="HLH, helix-loop-helix DNA-binding domain"/>
    <property type="match status" value="1"/>
</dbReference>
<accession>A0AAD5BN18</accession>
<keyword evidence="2" id="KW-0805">Transcription regulation</keyword>
<evidence type="ECO:0000256" key="2">
    <source>
        <dbReference type="ARBA" id="ARBA00023015"/>
    </source>
</evidence>
<feature type="region of interest" description="Disordered" evidence="7">
    <location>
        <begin position="1"/>
        <end position="40"/>
    </location>
</feature>
<evidence type="ECO:0000313" key="10">
    <source>
        <dbReference type="Proteomes" id="UP001206925"/>
    </source>
</evidence>
<feature type="coiled-coil region" evidence="6">
    <location>
        <begin position="69"/>
        <end position="116"/>
    </location>
</feature>